<keyword evidence="4 10" id="KW-0812">Transmembrane</keyword>
<evidence type="ECO:0000256" key="6">
    <source>
        <dbReference type="ARBA" id="ARBA00022989"/>
    </source>
</evidence>
<feature type="transmembrane region" description="Helical" evidence="10">
    <location>
        <begin position="368"/>
        <end position="388"/>
    </location>
</feature>
<keyword evidence="6 10" id="KW-1133">Transmembrane helix</keyword>
<evidence type="ECO:0000313" key="12">
    <source>
        <dbReference type="Proteomes" id="UP000325440"/>
    </source>
</evidence>
<feature type="binding site" evidence="8">
    <location>
        <position position="304"/>
    </location>
    <ligand>
        <name>Na(+)</name>
        <dbReference type="ChEBI" id="CHEBI:29101"/>
        <label>1</label>
    </ligand>
</feature>
<accession>A0A5E4N6B2</accession>
<evidence type="ECO:0000256" key="7">
    <source>
        <dbReference type="ARBA" id="ARBA00023136"/>
    </source>
</evidence>
<feature type="transmembrane region" description="Helical" evidence="10">
    <location>
        <begin position="463"/>
        <end position="483"/>
    </location>
</feature>
<evidence type="ECO:0000256" key="4">
    <source>
        <dbReference type="ARBA" id="ARBA00022692"/>
    </source>
</evidence>
<dbReference type="PRINTS" id="PR00176">
    <property type="entry name" value="NANEUSMPORT"/>
</dbReference>
<evidence type="ECO:0000256" key="2">
    <source>
        <dbReference type="ARBA" id="ARBA00006459"/>
    </source>
</evidence>
<evidence type="ECO:0000256" key="5">
    <source>
        <dbReference type="ARBA" id="ARBA00022847"/>
    </source>
</evidence>
<proteinExistence type="inferred from homology"/>
<dbReference type="PANTHER" id="PTHR11616:SF240">
    <property type="entry name" value="BLOATED TUBULES, ISOFORM B-RELATED"/>
    <property type="match status" value="1"/>
</dbReference>
<feature type="compositionally biased region" description="Pro residues" evidence="9">
    <location>
        <begin position="72"/>
        <end position="92"/>
    </location>
</feature>
<keyword evidence="12" id="KW-1185">Reference proteome</keyword>
<evidence type="ECO:0000313" key="11">
    <source>
        <dbReference type="EMBL" id="VVC40244.1"/>
    </source>
</evidence>
<feature type="binding site" evidence="8">
    <location>
        <position position="620"/>
    </location>
    <ligand>
        <name>Na(+)</name>
        <dbReference type="ChEBI" id="CHEBI:29101"/>
        <label>1</label>
    </ligand>
</feature>
<feature type="binding site" evidence="8">
    <location>
        <position position="300"/>
    </location>
    <ligand>
        <name>Na(+)</name>
        <dbReference type="ChEBI" id="CHEBI:29101"/>
        <label>1</label>
    </ligand>
</feature>
<feature type="transmembrane region" description="Helical" evidence="10">
    <location>
        <begin position="313"/>
        <end position="337"/>
    </location>
</feature>
<feature type="transmembrane region" description="Helical" evidence="10">
    <location>
        <begin position="542"/>
        <end position="568"/>
    </location>
</feature>
<feature type="compositionally biased region" description="Polar residues" evidence="9">
    <location>
        <begin position="852"/>
        <end position="871"/>
    </location>
</feature>
<dbReference type="PROSITE" id="PS50267">
    <property type="entry name" value="NA_NEUROTRAN_SYMP_3"/>
    <property type="match status" value="1"/>
</dbReference>
<evidence type="ECO:0000256" key="10">
    <source>
        <dbReference type="SAM" id="Phobius"/>
    </source>
</evidence>
<feature type="transmembrane region" description="Helical" evidence="10">
    <location>
        <begin position="437"/>
        <end position="457"/>
    </location>
</feature>
<evidence type="ECO:0000256" key="3">
    <source>
        <dbReference type="ARBA" id="ARBA00022448"/>
    </source>
</evidence>
<reference evidence="11 12" key="1">
    <citation type="submission" date="2019-08" db="EMBL/GenBank/DDBJ databases">
        <authorList>
            <person name="Alioto T."/>
            <person name="Alioto T."/>
            <person name="Gomez Garrido J."/>
        </authorList>
    </citation>
    <scope>NUCLEOTIDE SEQUENCE [LARGE SCALE GENOMIC DNA]</scope>
</reference>
<feature type="region of interest" description="Disordered" evidence="9">
    <location>
        <begin position="65"/>
        <end position="98"/>
    </location>
</feature>
<dbReference type="EMBL" id="CABPRJ010001901">
    <property type="protein sequence ID" value="VVC40244.1"/>
    <property type="molecule type" value="Genomic_DNA"/>
</dbReference>
<feature type="transmembrane region" description="Helical" evidence="10">
    <location>
        <begin position="719"/>
        <end position="741"/>
    </location>
</feature>
<dbReference type="InterPro" id="IPR037272">
    <property type="entry name" value="SNS_sf"/>
</dbReference>
<gene>
    <name evidence="11" type="ORF">CINCED_3A018596</name>
</gene>
<dbReference type="GO" id="GO:0005886">
    <property type="term" value="C:plasma membrane"/>
    <property type="evidence" value="ECO:0007669"/>
    <property type="project" value="TreeGrafter"/>
</dbReference>
<dbReference type="AlphaFoldDB" id="A0A5E4N6B2"/>
<sequence>MIEMLAGLPKRITRSVSNISAMRCKHDSSTTTTVSEVANAELSCYGVFRKLEPDDGGVVVGGAVPRRVTAGRPPPRLPALPPPPSTPPPPPLTAALPTAFSPQETASPYATTNGAADYDDEGYGHHHHHRGVVYGEYDIDDVDDDDVYGDFDRDTYSVYDDDYVRGVCCDTVAAAISSRGITALPAACANITTTKTGPQPPSSNGRRYRDDDDDGDVVPKDFGVVVWGDDYGCSPAAATGDLRGAVAGGAAAPFSHTPMGSTTKLVGIDANNDDTPKIYCCKSKCLQSFGTLLMTVSLTVSLANIVRLPRMVFLYGGGTFLVSYLAVTVVFGVPLLFLEITLGQFCQQGATKLWRAVPLLKGVGFVKVLASVLLAAYYPIIMALSLFYGARSIIGSIPFPECSNSINFFQPSSFNFNSGDECLQQTFIKPPHLGWQWIAMDVSLLLLIWIIVAISLIKNSKSYRTAALLVVPVTFVTIAVLLAKGLNANQRGLEILLDIQWEKLWKLDIWYHAVVQFFFTTHLGFGNITTCAGRLYSKSNPFWTSVMLTAVSAVVGISAVSIATMWIYDMQQSGVVVSVSAAQSEVWFLTFVYELTVKGVLSDIWATLVYAMVFLSGFLSLIAATYTAIVGLSVETKEKWKWWILTCTICFIGFLMGVLCLLPENLLAVHLLDEYIIGRMLVTSTVLELIGFVWIYGLESLSNDFEFVLGYKLCFLWKSIWLGTPVLFMVFEFWSLFIMPLTESDYSANDSMWLYVIGWIVYLFVWSLIIGIAVWQISAQVDYNFSQKFLSTVKPSRNWGPVDPIYRHCWVQWKKQYQVTGERDFTLRRRGTRDYTHSIKRGKHAAPPGTAYSVSPTSLDRTSSPCYSIGNSPPRPPPRADDQHQHQQQQRHRQQQHQQHDLRHFHYGDERAAAEHHQRRWAAGDPRNGGAAVNPINYM</sequence>
<keyword evidence="7 10" id="KW-0472">Membrane</keyword>
<feature type="transmembrane region" description="Helical" evidence="10">
    <location>
        <begin position="509"/>
        <end position="536"/>
    </location>
</feature>
<feature type="region of interest" description="Disordered" evidence="9">
    <location>
        <begin position="836"/>
        <end position="939"/>
    </location>
</feature>
<feature type="transmembrane region" description="Helical" evidence="10">
    <location>
        <begin position="753"/>
        <end position="775"/>
    </location>
</feature>
<feature type="transmembrane region" description="Helical" evidence="10">
    <location>
        <begin position="642"/>
        <end position="664"/>
    </location>
</feature>
<protein>
    <submittedName>
        <fullName evidence="11">Sodium:neurotransmitter symporter</fullName>
    </submittedName>
</protein>
<evidence type="ECO:0000256" key="9">
    <source>
        <dbReference type="SAM" id="MobiDB-lite"/>
    </source>
</evidence>
<name>A0A5E4N6B2_9HEMI</name>
<organism evidence="11 12">
    <name type="scientific">Cinara cedri</name>
    <dbReference type="NCBI Taxonomy" id="506608"/>
    <lineage>
        <taxon>Eukaryota</taxon>
        <taxon>Metazoa</taxon>
        <taxon>Ecdysozoa</taxon>
        <taxon>Arthropoda</taxon>
        <taxon>Hexapoda</taxon>
        <taxon>Insecta</taxon>
        <taxon>Pterygota</taxon>
        <taxon>Neoptera</taxon>
        <taxon>Paraneoptera</taxon>
        <taxon>Hemiptera</taxon>
        <taxon>Sternorrhyncha</taxon>
        <taxon>Aphidomorpha</taxon>
        <taxon>Aphidoidea</taxon>
        <taxon>Aphididae</taxon>
        <taxon>Lachninae</taxon>
        <taxon>Cinara</taxon>
    </lineage>
</organism>
<evidence type="ECO:0000256" key="1">
    <source>
        <dbReference type="ARBA" id="ARBA00004141"/>
    </source>
</evidence>
<dbReference type="Pfam" id="PF00209">
    <property type="entry name" value="SNF"/>
    <property type="match status" value="1"/>
</dbReference>
<keyword evidence="8" id="KW-0915">Sodium</keyword>
<feature type="transmembrane region" description="Helical" evidence="10">
    <location>
        <begin position="605"/>
        <end position="630"/>
    </location>
</feature>
<evidence type="ECO:0000256" key="8">
    <source>
        <dbReference type="PIRSR" id="PIRSR600175-1"/>
    </source>
</evidence>
<feature type="transmembrane region" description="Helical" evidence="10">
    <location>
        <begin position="286"/>
        <end position="306"/>
    </location>
</feature>
<keyword evidence="5" id="KW-0769">Symport</keyword>
<feature type="region of interest" description="Disordered" evidence="9">
    <location>
        <begin position="191"/>
        <end position="216"/>
    </location>
</feature>
<dbReference type="PANTHER" id="PTHR11616">
    <property type="entry name" value="SODIUM/CHLORIDE DEPENDENT TRANSPORTER"/>
    <property type="match status" value="1"/>
</dbReference>
<keyword evidence="3" id="KW-0813">Transport</keyword>
<dbReference type="OrthoDB" id="6581954at2759"/>
<dbReference type="GO" id="GO:0015375">
    <property type="term" value="F:glycine:sodium symporter activity"/>
    <property type="evidence" value="ECO:0007669"/>
    <property type="project" value="TreeGrafter"/>
</dbReference>
<feature type="compositionally biased region" description="Polar residues" evidence="9">
    <location>
        <begin position="191"/>
        <end position="205"/>
    </location>
</feature>
<dbReference type="InterPro" id="IPR000175">
    <property type="entry name" value="Na/ntran_symport"/>
</dbReference>
<feature type="transmembrane region" description="Helical" evidence="10">
    <location>
        <begin position="676"/>
        <end position="698"/>
    </location>
</feature>
<comment type="subcellular location">
    <subcellularLocation>
        <location evidence="1">Membrane</location>
        <topology evidence="1">Multi-pass membrane protein</topology>
    </subcellularLocation>
</comment>
<keyword evidence="8" id="KW-0479">Metal-binding</keyword>
<dbReference type="Proteomes" id="UP000325440">
    <property type="component" value="Unassembled WGS sequence"/>
</dbReference>
<dbReference type="SUPFAM" id="SSF161070">
    <property type="entry name" value="SNF-like"/>
    <property type="match status" value="1"/>
</dbReference>
<feature type="compositionally biased region" description="Basic and acidic residues" evidence="9">
    <location>
        <begin position="898"/>
        <end position="916"/>
    </location>
</feature>
<feature type="transmembrane region" description="Helical" evidence="10">
    <location>
        <begin position="575"/>
        <end position="593"/>
    </location>
</feature>
<dbReference type="GO" id="GO:0046872">
    <property type="term" value="F:metal ion binding"/>
    <property type="evidence" value="ECO:0007669"/>
    <property type="project" value="UniProtKB-KW"/>
</dbReference>
<comment type="similarity">
    <text evidence="2">Belongs to the sodium:neurotransmitter symporter (SNF) (TC 2.A.22) family.</text>
</comment>